<feature type="domain" description="Acyl-CoA thioesterase-like N-terminal HotDog" evidence="3">
    <location>
        <begin position="19"/>
        <end position="103"/>
    </location>
</feature>
<evidence type="ECO:0000256" key="1">
    <source>
        <dbReference type="ARBA" id="ARBA00006538"/>
    </source>
</evidence>
<dbReference type="OrthoDB" id="7059210at2"/>
<dbReference type="GO" id="GO:0009062">
    <property type="term" value="P:fatty acid catabolic process"/>
    <property type="evidence" value="ECO:0007669"/>
    <property type="project" value="TreeGrafter"/>
</dbReference>
<dbReference type="eggNOG" id="COG1946">
    <property type="taxonomic scope" value="Bacteria"/>
</dbReference>
<dbReference type="InterPro" id="IPR042171">
    <property type="entry name" value="Acyl-CoA_hotdog"/>
</dbReference>
<name>R8AYB4_9GAMM</name>
<dbReference type="AlphaFoldDB" id="R8AYB4"/>
<dbReference type="PATRIC" id="fig|1318628.3.peg.2825"/>
<dbReference type="InterPro" id="IPR049449">
    <property type="entry name" value="TesB_ACOT8-like_N"/>
</dbReference>
<dbReference type="Proteomes" id="UP000016540">
    <property type="component" value="Unassembled WGS sequence"/>
</dbReference>
<keyword evidence="6" id="KW-1185">Reference proteome</keyword>
<dbReference type="RefSeq" id="WP_012138956.1">
    <property type="nucleotide sequence ID" value="NZ_KE007326.1"/>
</dbReference>
<dbReference type="InterPro" id="IPR003703">
    <property type="entry name" value="Acyl_CoA_thio"/>
</dbReference>
<evidence type="ECO:0000256" key="2">
    <source>
        <dbReference type="ARBA" id="ARBA00022801"/>
    </source>
</evidence>
<dbReference type="InterPro" id="IPR049450">
    <property type="entry name" value="ACOT8-like_C"/>
</dbReference>
<comment type="similarity">
    <text evidence="1">Belongs to the C/M/P thioester hydrolase family.</text>
</comment>
<dbReference type="GO" id="GO:0047617">
    <property type="term" value="F:fatty acyl-CoA hydrolase activity"/>
    <property type="evidence" value="ECO:0007669"/>
    <property type="project" value="InterPro"/>
</dbReference>
<dbReference type="GO" id="GO:0006637">
    <property type="term" value="P:acyl-CoA metabolic process"/>
    <property type="evidence" value="ECO:0007669"/>
    <property type="project" value="InterPro"/>
</dbReference>
<feature type="domain" description="Acyl-CoA thioesterase-like C-terminal" evidence="4">
    <location>
        <begin position="125"/>
        <end position="260"/>
    </location>
</feature>
<dbReference type="EMBL" id="ASAD01000016">
    <property type="protein sequence ID" value="EON91323.1"/>
    <property type="molecule type" value="Genomic_DNA"/>
</dbReference>
<sequence length="262" mass="28063">MNFDDVLAAGRAGGELVFTPDWAQGRATFGGIIAALVFDKMEKVVAPGRAMRSMQVSFVGPVTPGVPVEIDADILREGKAVSQVQGRILQEGETKLVCLASFGGDRESSVAVSPLPAPESTPVSACQGLPYIKGMTPEFTQHIEMRWAFGSFPFSGKGGREMGGWMQFREQPEEISDAHIVALVDAWPPALLPHLSERVPASSLSWALDIMHPRPAMAPGDWLLYKATIDQAGAGYGHTQAGIWTSKGELVALSRQTVTVFG</sequence>
<dbReference type="Pfam" id="PF20789">
    <property type="entry name" value="4HBT_3C"/>
    <property type="match status" value="1"/>
</dbReference>
<evidence type="ECO:0000313" key="5">
    <source>
        <dbReference type="EMBL" id="EON91323.1"/>
    </source>
</evidence>
<evidence type="ECO:0000313" key="6">
    <source>
        <dbReference type="Proteomes" id="UP000016540"/>
    </source>
</evidence>
<dbReference type="SUPFAM" id="SSF54637">
    <property type="entry name" value="Thioesterase/thiol ester dehydrase-isomerase"/>
    <property type="match status" value="2"/>
</dbReference>
<dbReference type="InterPro" id="IPR029069">
    <property type="entry name" value="HotDog_dom_sf"/>
</dbReference>
<dbReference type="PANTHER" id="PTHR11066:SF34">
    <property type="entry name" value="ACYL-COENZYME A THIOESTERASE 8"/>
    <property type="match status" value="1"/>
</dbReference>
<proteinExistence type="inferred from homology"/>
<accession>R8AYB4</accession>
<comment type="caution">
    <text evidence="5">The sequence shown here is derived from an EMBL/GenBank/DDBJ whole genome shotgun (WGS) entry which is preliminary data.</text>
</comment>
<dbReference type="CDD" id="cd03444">
    <property type="entry name" value="Thioesterase_II_repeat1"/>
    <property type="match status" value="1"/>
</dbReference>
<protein>
    <submittedName>
        <fullName evidence="5">Acyl-CoA thioesterase II</fullName>
    </submittedName>
</protein>
<dbReference type="HOGENOM" id="CLU_084775_1_0_6"/>
<dbReference type="GO" id="GO:0005829">
    <property type="term" value="C:cytosol"/>
    <property type="evidence" value="ECO:0007669"/>
    <property type="project" value="TreeGrafter"/>
</dbReference>
<dbReference type="PANTHER" id="PTHR11066">
    <property type="entry name" value="ACYL-COA THIOESTERASE"/>
    <property type="match status" value="1"/>
</dbReference>
<evidence type="ECO:0000259" key="3">
    <source>
        <dbReference type="Pfam" id="PF13622"/>
    </source>
</evidence>
<reference evidence="5 6" key="1">
    <citation type="journal article" date="2013" name="Genome Announc.">
        <title>Draft Genome Sequence of the Moderately Halophilic Bacterium Marinobacter lipolyticus Strain SM19.</title>
        <authorList>
            <person name="Papke R.T."/>
            <person name="de la Haba R.R."/>
            <person name="Infante-Dominguez C."/>
            <person name="Perez D."/>
            <person name="Sanchez-Porro C."/>
            <person name="Lapierre P."/>
            <person name="Ventosa A."/>
        </authorList>
    </citation>
    <scope>NUCLEOTIDE SEQUENCE [LARGE SCALE GENOMIC DNA]</scope>
    <source>
        <strain evidence="5 6">SM19</strain>
    </source>
</reference>
<evidence type="ECO:0000259" key="4">
    <source>
        <dbReference type="Pfam" id="PF20789"/>
    </source>
</evidence>
<dbReference type="CDD" id="cd03445">
    <property type="entry name" value="Thioesterase_II_repeat2"/>
    <property type="match status" value="1"/>
</dbReference>
<gene>
    <name evidence="5" type="ORF">MARLIPOL_14135</name>
</gene>
<dbReference type="STRING" id="1318628.MARLIPOL_14135"/>
<dbReference type="Pfam" id="PF13622">
    <property type="entry name" value="4HBT_3"/>
    <property type="match status" value="1"/>
</dbReference>
<dbReference type="Gene3D" id="2.40.160.210">
    <property type="entry name" value="Acyl-CoA thioesterase, double hotdog domain"/>
    <property type="match status" value="1"/>
</dbReference>
<keyword evidence="2" id="KW-0378">Hydrolase</keyword>
<organism evidence="5 6">
    <name type="scientific">Marinobacter lipolyticus SM19</name>
    <dbReference type="NCBI Taxonomy" id="1318628"/>
    <lineage>
        <taxon>Bacteria</taxon>
        <taxon>Pseudomonadati</taxon>
        <taxon>Pseudomonadota</taxon>
        <taxon>Gammaproteobacteria</taxon>
        <taxon>Pseudomonadales</taxon>
        <taxon>Marinobacteraceae</taxon>
        <taxon>Marinobacter</taxon>
    </lineage>
</organism>